<dbReference type="Proteomes" id="UP001159405">
    <property type="component" value="Unassembled WGS sequence"/>
</dbReference>
<dbReference type="EMBL" id="CALNXK010000006">
    <property type="protein sequence ID" value="CAH3038574.1"/>
    <property type="molecule type" value="Genomic_DNA"/>
</dbReference>
<feature type="non-terminal residue" evidence="1">
    <location>
        <position position="1"/>
    </location>
</feature>
<proteinExistence type="predicted"/>
<evidence type="ECO:0000313" key="2">
    <source>
        <dbReference type="Proteomes" id="UP001159405"/>
    </source>
</evidence>
<reference evidence="1 2" key="1">
    <citation type="submission" date="2022-05" db="EMBL/GenBank/DDBJ databases">
        <authorList>
            <consortium name="Genoscope - CEA"/>
            <person name="William W."/>
        </authorList>
    </citation>
    <scope>NUCLEOTIDE SEQUENCE [LARGE SCALE GENOMIC DNA]</scope>
</reference>
<protein>
    <submittedName>
        <fullName evidence="1">Uncharacterized protein</fullName>
    </submittedName>
</protein>
<name>A0ABN8N064_9CNID</name>
<evidence type="ECO:0000313" key="1">
    <source>
        <dbReference type="EMBL" id="CAH3038574.1"/>
    </source>
</evidence>
<organism evidence="1 2">
    <name type="scientific">Porites lobata</name>
    <dbReference type="NCBI Taxonomy" id="104759"/>
    <lineage>
        <taxon>Eukaryota</taxon>
        <taxon>Metazoa</taxon>
        <taxon>Cnidaria</taxon>
        <taxon>Anthozoa</taxon>
        <taxon>Hexacorallia</taxon>
        <taxon>Scleractinia</taxon>
        <taxon>Fungiina</taxon>
        <taxon>Poritidae</taxon>
        <taxon>Porites</taxon>
    </lineage>
</organism>
<sequence>LQKLQEIYQPLEGVTFRGTYLGEYKMPQTGNKRDVLEIDEGNPFASTLAEISSTVHQKYGTKVWKGITGPEDSQYFEDYWLWVERFRPALEEGNSYVFKIVECTAFQGSGEFLCGISL</sequence>
<keyword evidence="2" id="KW-1185">Reference proteome</keyword>
<comment type="caution">
    <text evidence="1">The sequence shown here is derived from an EMBL/GenBank/DDBJ whole genome shotgun (WGS) entry which is preliminary data.</text>
</comment>
<gene>
    <name evidence="1" type="ORF">PLOB_00039301</name>
</gene>
<accession>A0ABN8N064</accession>